<dbReference type="Gene3D" id="3.20.20.140">
    <property type="entry name" value="Metal-dependent hydrolases"/>
    <property type="match status" value="1"/>
</dbReference>
<dbReference type="InterPro" id="IPR016195">
    <property type="entry name" value="Pol/histidinol_Pase-like"/>
</dbReference>
<keyword evidence="3" id="KW-1185">Reference proteome</keyword>
<evidence type="ECO:0000259" key="1">
    <source>
        <dbReference type="SMART" id="SM00481"/>
    </source>
</evidence>
<dbReference type="GO" id="GO:0042578">
    <property type="term" value="F:phosphoric ester hydrolase activity"/>
    <property type="evidence" value="ECO:0007669"/>
    <property type="project" value="TreeGrafter"/>
</dbReference>
<dbReference type="GO" id="GO:0005829">
    <property type="term" value="C:cytosol"/>
    <property type="evidence" value="ECO:0007669"/>
    <property type="project" value="TreeGrafter"/>
</dbReference>
<sequence length="234" mass="26281">MGKPEFYRFNDLTRQRLNVEYQVHTNRTDGEDTIQAILEAAGKKNLSAIAFTEHVRKSSDWFANFADEVIKERTNLASLEIYIGCEAKALDEKGGLDASPAILAQCEIVLGSVHGFPSERLAGRSMNDLRAEECAEIEFDLSLGLLRSAPIDVLAHPGGMCCRKYGSFPVEHYESLMKESLNRRIAIEINTSYITDLVAFLQLCSRINPYVSIGSDVHRLQDVGKCRDRLLNYF</sequence>
<dbReference type="RefSeq" id="WP_113036337.1">
    <property type="nucleotide sequence ID" value="NZ_QMFB01000045.1"/>
</dbReference>
<dbReference type="InterPro" id="IPR004013">
    <property type="entry name" value="PHP_dom"/>
</dbReference>
<dbReference type="SMART" id="SM00481">
    <property type="entry name" value="POLIIIAc"/>
    <property type="match status" value="1"/>
</dbReference>
<dbReference type="InterPro" id="IPR050243">
    <property type="entry name" value="PHP_phosphatase"/>
</dbReference>
<dbReference type="SUPFAM" id="SSF89550">
    <property type="entry name" value="PHP domain-like"/>
    <property type="match status" value="1"/>
</dbReference>
<dbReference type="Proteomes" id="UP000250369">
    <property type="component" value="Unassembled WGS sequence"/>
</dbReference>
<feature type="domain" description="Polymerase/histidinol phosphatase N-terminal" evidence="1">
    <location>
        <begin position="19"/>
        <end position="91"/>
    </location>
</feature>
<dbReference type="EMBL" id="QMFB01000045">
    <property type="protein sequence ID" value="RAV10121.1"/>
    <property type="molecule type" value="Genomic_DNA"/>
</dbReference>
<reference evidence="2 3" key="1">
    <citation type="journal article" date="2009" name="Int. J. Syst. Evol. Microbiol.">
        <title>Paenibacillus contaminans sp. nov., isolated from a contaminated laboratory plate.</title>
        <authorList>
            <person name="Chou J.H."/>
            <person name="Lee J.H."/>
            <person name="Lin M.C."/>
            <person name="Chang P.S."/>
            <person name="Arun A.B."/>
            <person name="Young C.C."/>
            <person name="Chen W.M."/>
        </authorList>
    </citation>
    <scope>NUCLEOTIDE SEQUENCE [LARGE SCALE GENOMIC DNA]</scope>
    <source>
        <strain evidence="2 3">CKOBP-6</strain>
    </source>
</reference>
<dbReference type="InterPro" id="IPR003141">
    <property type="entry name" value="Pol/His_phosphatase_N"/>
</dbReference>
<organism evidence="2 3">
    <name type="scientific">Paenibacillus contaminans</name>
    <dbReference type="NCBI Taxonomy" id="450362"/>
    <lineage>
        <taxon>Bacteria</taxon>
        <taxon>Bacillati</taxon>
        <taxon>Bacillota</taxon>
        <taxon>Bacilli</taxon>
        <taxon>Bacillales</taxon>
        <taxon>Paenibacillaceae</taxon>
        <taxon>Paenibacillus</taxon>
    </lineage>
</organism>
<comment type="caution">
    <text evidence="2">The sequence shown here is derived from an EMBL/GenBank/DDBJ whole genome shotgun (WGS) entry which is preliminary data.</text>
</comment>
<proteinExistence type="predicted"/>
<dbReference type="Pfam" id="PF02811">
    <property type="entry name" value="PHP"/>
    <property type="match status" value="1"/>
</dbReference>
<dbReference type="AlphaFoldDB" id="A0A329LQ91"/>
<dbReference type="OrthoDB" id="9775255at2"/>
<dbReference type="PANTHER" id="PTHR36928">
    <property type="entry name" value="PHOSPHATASE YCDX-RELATED"/>
    <property type="match status" value="1"/>
</dbReference>
<dbReference type="GO" id="GO:0008270">
    <property type="term" value="F:zinc ion binding"/>
    <property type="evidence" value="ECO:0007669"/>
    <property type="project" value="TreeGrafter"/>
</dbReference>
<dbReference type="PANTHER" id="PTHR36928:SF1">
    <property type="entry name" value="PHOSPHATASE YCDX-RELATED"/>
    <property type="match status" value="1"/>
</dbReference>
<protein>
    <submittedName>
        <fullName evidence="2">Histidinol-phosphatase</fullName>
    </submittedName>
</protein>
<evidence type="ECO:0000313" key="3">
    <source>
        <dbReference type="Proteomes" id="UP000250369"/>
    </source>
</evidence>
<evidence type="ECO:0000313" key="2">
    <source>
        <dbReference type="EMBL" id="RAV10121.1"/>
    </source>
</evidence>
<gene>
    <name evidence="2" type="ORF">DQG23_38390</name>
</gene>
<accession>A0A329LQ91</accession>
<name>A0A329LQ91_9BACL</name>